<feature type="domain" description="FYVE-type" evidence="5">
    <location>
        <begin position="31"/>
        <end position="92"/>
    </location>
</feature>
<evidence type="ECO:0000313" key="7">
    <source>
        <dbReference type="Proteomes" id="UP000789508"/>
    </source>
</evidence>
<accession>A0A9N9CMR4</accession>
<organism evidence="6 7">
    <name type="scientific">Ambispora leptoticha</name>
    <dbReference type="NCBI Taxonomy" id="144679"/>
    <lineage>
        <taxon>Eukaryota</taxon>
        <taxon>Fungi</taxon>
        <taxon>Fungi incertae sedis</taxon>
        <taxon>Mucoromycota</taxon>
        <taxon>Glomeromycotina</taxon>
        <taxon>Glomeromycetes</taxon>
        <taxon>Archaeosporales</taxon>
        <taxon>Ambisporaceae</taxon>
        <taxon>Ambispora</taxon>
    </lineage>
</organism>
<dbReference type="Pfam" id="PF01363">
    <property type="entry name" value="FYVE"/>
    <property type="match status" value="1"/>
</dbReference>
<dbReference type="GO" id="GO:0043130">
    <property type="term" value="F:ubiquitin binding"/>
    <property type="evidence" value="ECO:0007669"/>
    <property type="project" value="TreeGrafter"/>
</dbReference>
<dbReference type="SUPFAM" id="SSF57903">
    <property type="entry name" value="FYVE/PHD zinc finger"/>
    <property type="match status" value="1"/>
</dbReference>
<keyword evidence="3" id="KW-0862">Zinc</keyword>
<dbReference type="Proteomes" id="UP000789508">
    <property type="component" value="Unassembled WGS sequence"/>
</dbReference>
<dbReference type="PROSITE" id="PS50178">
    <property type="entry name" value="ZF_FYVE"/>
    <property type="match status" value="1"/>
</dbReference>
<dbReference type="InterPro" id="IPR011011">
    <property type="entry name" value="Znf_FYVE_PHD"/>
</dbReference>
<name>A0A9N9CMR4_9GLOM</name>
<keyword evidence="1" id="KW-0479">Metal-binding</keyword>
<dbReference type="GO" id="GO:0033565">
    <property type="term" value="C:ESCRT-0 complex"/>
    <property type="evidence" value="ECO:0007669"/>
    <property type="project" value="TreeGrafter"/>
</dbReference>
<evidence type="ECO:0000313" key="6">
    <source>
        <dbReference type="EMBL" id="CAG8609388.1"/>
    </source>
</evidence>
<dbReference type="InterPro" id="IPR000306">
    <property type="entry name" value="Znf_FYVE"/>
</dbReference>
<dbReference type="GO" id="GO:0032266">
    <property type="term" value="F:phosphatidylinositol-3-phosphate binding"/>
    <property type="evidence" value="ECO:0007669"/>
    <property type="project" value="TreeGrafter"/>
</dbReference>
<dbReference type="GO" id="GO:0008270">
    <property type="term" value="F:zinc ion binding"/>
    <property type="evidence" value="ECO:0007669"/>
    <property type="project" value="UniProtKB-KW"/>
</dbReference>
<evidence type="ECO:0000256" key="4">
    <source>
        <dbReference type="PROSITE-ProRule" id="PRU00091"/>
    </source>
</evidence>
<evidence type="ECO:0000256" key="3">
    <source>
        <dbReference type="ARBA" id="ARBA00022833"/>
    </source>
</evidence>
<evidence type="ECO:0000256" key="2">
    <source>
        <dbReference type="ARBA" id="ARBA00022771"/>
    </source>
</evidence>
<evidence type="ECO:0000259" key="5">
    <source>
        <dbReference type="PROSITE" id="PS50178"/>
    </source>
</evidence>
<evidence type="ECO:0000256" key="1">
    <source>
        <dbReference type="ARBA" id="ARBA00022723"/>
    </source>
</evidence>
<dbReference type="InterPro" id="IPR013083">
    <property type="entry name" value="Znf_RING/FYVE/PHD"/>
</dbReference>
<gene>
    <name evidence="6" type="ORF">ALEPTO_LOCUS8492</name>
</gene>
<comment type="caution">
    <text evidence="6">The sequence shown here is derived from an EMBL/GenBank/DDBJ whole genome shotgun (WGS) entry which is preliminary data.</text>
</comment>
<dbReference type="Gene3D" id="3.30.40.10">
    <property type="entry name" value="Zinc/RING finger domain, C3HC4 (zinc finger)"/>
    <property type="match status" value="1"/>
</dbReference>
<dbReference type="PANTHER" id="PTHR47794">
    <property type="entry name" value="VACUOLAR PROTEIN SORTING-ASSOCIATED PROTEIN 27"/>
    <property type="match status" value="1"/>
</dbReference>
<dbReference type="InterPro" id="IPR017455">
    <property type="entry name" value="Znf_FYVE-rel"/>
</dbReference>
<dbReference type="GO" id="GO:0006623">
    <property type="term" value="P:protein targeting to vacuole"/>
    <property type="evidence" value="ECO:0007669"/>
    <property type="project" value="TreeGrafter"/>
</dbReference>
<feature type="non-terminal residue" evidence="6">
    <location>
        <position position="144"/>
    </location>
</feature>
<dbReference type="GO" id="GO:0043328">
    <property type="term" value="P:protein transport to vacuole involved in ubiquitin-dependent protein catabolic process via the multivesicular body sorting pathway"/>
    <property type="evidence" value="ECO:0007669"/>
    <property type="project" value="TreeGrafter"/>
</dbReference>
<dbReference type="OrthoDB" id="3045089at2759"/>
<dbReference type="PANTHER" id="PTHR47794:SF1">
    <property type="entry name" value="VACUOLAR PROTEIN SORTING-ASSOCIATED PROTEIN 27"/>
    <property type="match status" value="1"/>
</dbReference>
<dbReference type="SMART" id="SM00064">
    <property type="entry name" value="FYVE"/>
    <property type="match status" value="1"/>
</dbReference>
<proteinExistence type="predicted"/>
<dbReference type="EMBL" id="CAJVPS010004918">
    <property type="protein sequence ID" value="CAG8609388.1"/>
    <property type="molecule type" value="Genomic_DNA"/>
</dbReference>
<keyword evidence="2 4" id="KW-0863">Zinc-finger</keyword>
<dbReference type="AlphaFoldDB" id="A0A9N9CMR4"/>
<protein>
    <submittedName>
        <fullName evidence="6">12199_t:CDS:1</fullName>
    </submittedName>
</protein>
<keyword evidence="7" id="KW-1185">Reference proteome</keyword>
<reference evidence="6" key="1">
    <citation type="submission" date="2021-06" db="EMBL/GenBank/DDBJ databases">
        <authorList>
            <person name="Kallberg Y."/>
            <person name="Tangrot J."/>
            <person name="Rosling A."/>
        </authorList>
    </citation>
    <scope>NUCLEOTIDE SEQUENCE</scope>
    <source>
        <strain evidence="6">FL130A</strain>
    </source>
</reference>
<sequence>MSDHSSHGDSDGPGTNFHAPLSHSIPKLKPFGTAKNCARCGKKFSLIRPKYHCKNCGNVVCHRCSENRVELLKFGYLNGPTRVCDLCCQALRISSMSRNELCVLPVKTLREFIAAFDLPSKNIIEKNDIIDIIMLHRPMPDRNE</sequence>